<dbReference type="Gene3D" id="3.40.710.10">
    <property type="entry name" value="DD-peptidase/beta-lactamase superfamily"/>
    <property type="match status" value="2"/>
</dbReference>
<keyword evidence="3" id="KW-0121">Carboxypeptidase</keyword>
<dbReference type="InterPro" id="IPR012338">
    <property type="entry name" value="Beta-lactam/transpept-like"/>
</dbReference>
<dbReference type="InterPro" id="IPR000667">
    <property type="entry name" value="Peptidase_S13"/>
</dbReference>
<dbReference type="SUPFAM" id="SSF56601">
    <property type="entry name" value="beta-lactamase/transpeptidase-like"/>
    <property type="match status" value="1"/>
</dbReference>
<protein>
    <submittedName>
        <fullName evidence="3">D-alanyl-D-alanine carboxypeptidase / D-alanyl-D-alanine-endopeptidase (Penicillin-binding protein 4)</fullName>
    </submittedName>
</protein>
<dbReference type="Proteomes" id="UP000198510">
    <property type="component" value="Unassembled WGS sequence"/>
</dbReference>
<dbReference type="EMBL" id="FNFO01000013">
    <property type="protein sequence ID" value="SDM41011.1"/>
    <property type="molecule type" value="Genomic_DNA"/>
</dbReference>
<sequence length="449" mass="51080">MTLSRLFHRLGAGSLAVLLTACATHSPHLSSRQFRHLIAESPVFQQAFTGFALYDPLLDRMVYEYQSDKYFTPASNTKILTLYTCLQLLGDSLPALRYDLRHDTLFFTGTGDPTLLHPDLPHIDTTYEAHVFQMLRAAPQTLCYVPRPTAAAHFGPGWAWDDYNDYYSAERSTLPLYGNIVRFQFVAEESQPLPFPAFFGQYLHKASASLPGHTYLRRQVDQNHFSYAARPDTLAFTQDVPFRPSASLTAALLADTLHRPVVLSTQFQELPTQTLYSLPADSAYRWMMHVSDNFFAEQLLMLCSAQRLDTLSVDSTIAYMMRTHLTDLPDPPRWVDGSGLSRYNLQTPRNMVALLRKIDAQLSDERLYTIFPAGGKSGTLRNWYGNPDGPPYVFAKTGSLSNTYCLSGYLITQDGRKLIFSFMHNNFVQPSSDYRHAMQEVLRTLWERY</sequence>
<dbReference type="STRING" id="1075417.SAMN05421823_11346"/>
<evidence type="ECO:0000256" key="2">
    <source>
        <dbReference type="ARBA" id="ARBA00022801"/>
    </source>
</evidence>
<proteinExistence type="inferred from homology"/>
<dbReference type="RefSeq" id="WP_218127183.1">
    <property type="nucleotide sequence ID" value="NZ_FNFO01000013.1"/>
</dbReference>
<dbReference type="Pfam" id="PF02113">
    <property type="entry name" value="Peptidase_S13"/>
    <property type="match status" value="1"/>
</dbReference>
<evidence type="ECO:0000256" key="1">
    <source>
        <dbReference type="ARBA" id="ARBA00006096"/>
    </source>
</evidence>
<dbReference type="PROSITE" id="PS51257">
    <property type="entry name" value="PROKAR_LIPOPROTEIN"/>
    <property type="match status" value="1"/>
</dbReference>
<keyword evidence="2" id="KW-0378">Hydrolase</keyword>
<dbReference type="AlphaFoldDB" id="A0A1G9SZZ4"/>
<gene>
    <name evidence="3" type="ORF">SAMN05421823_11346</name>
</gene>
<reference evidence="3 4" key="1">
    <citation type="submission" date="2016-10" db="EMBL/GenBank/DDBJ databases">
        <authorList>
            <person name="de Groot N.N."/>
        </authorList>
    </citation>
    <scope>NUCLEOTIDE SEQUENCE [LARGE SCALE GENOMIC DNA]</scope>
    <source>
        <strain evidence="3 4">DSM 25186</strain>
    </source>
</reference>
<dbReference type="PRINTS" id="PR00922">
    <property type="entry name" value="DADACBPTASE3"/>
</dbReference>
<keyword evidence="4" id="KW-1185">Reference proteome</keyword>
<evidence type="ECO:0000313" key="4">
    <source>
        <dbReference type="Proteomes" id="UP000198510"/>
    </source>
</evidence>
<evidence type="ECO:0000313" key="3">
    <source>
        <dbReference type="EMBL" id="SDM41011.1"/>
    </source>
</evidence>
<accession>A0A1G9SZZ4</accession>
<comment type="similarity">
    <text evidence="1">Belongs to the peptidase S13 family.</text>
</comment>
<dbReference type="PANTHER" id="PTHR30023">
    <property type="entry name" value="D-ALANYL-D-ALANINE CARBOXYPEPTIDASE"/>
    <property type="match status" value="1"/>
</dbReference>
<dbReference type="GO" id="GO:0006508">
    <property type="term" value="P:proteolysis"/>
    <property type="evidence" value="ECO:0007669"/>
    <property type="project" value="InterPro"/>
</dbReference>
<name>A0A1G9SZZ4_9BACT</name>
<keyword evidence="3" id="KW-0645">Protease</keyword>
<organism evidence="3 4">
    <name type="scientific">Catalinimonas alkaloidigena</name>
    <dbReference type="NCBI Taxonomy" id="1075417"/>
    <lineage>
        <taxon>Bacteria</taxon>
        <taxon>Pseudomonadati</taxon>
        <taxon>Bacteroidota</taxon>
        <taxon>Cytophagia</taxon>
        <taxon>Cytophagales</taxon>
        <taxon>Catalimonadaceae</taxon>
        <taxon>Catalinimonas</taxon>
    </lineage>
</organism>
<dbReference type="PANTHER" id="PTHR30023:SF0">
    <property type="entry name" value="PENICILLIN-SENSITIVE CARBOXYPEPTIDASE A"/>
    <property type="match status" value="1"/>
</dbReference>
<dbReference type="GO" id="GO:0000270">
    <property type="term" value="P:peptidoglycan metabolic process"/>
    <property type="evidence" value="ECO:0007669"/>
    <property type="project" value="TreeGrafter"/>
</dbReference>
<dbReference type="GO" id="GO:0004185">
    <property type="term" value="F:serine-type carboxypeptidase activity"/>
    <property type="evidence" value="ECO:0007669"/>
    <property type="project" value="InterPro"/>
</dbReference>